<sequence length="259" mass="28897">MRPTPQAFLPPQPNVPAPPAATQDFAPAPLHAPYIATNTPRPPTASADPPPLGQAEDDSDMDLSAVNTAMYDDGDAVCVDQPASFMHNEGICALVVLSPWEKMRSLKVTQHISLNELHNILRRAPNLEHAHFTRIVADSGRSRQRWTTIEAPMLETLTITRAETCIGDVLNDLRVEKLSRLHVGYSPHSAQNVWWDEQSYYHFLRQVRTISRGRVLIVSGDEWYGASRAAHMRDFLLEKALRRLDSGSYPPGTAGRVLY</sequence>
<evidence type="ECO:0000313" key="3">
    <source>
        <dbReference type="Proteomes" id="UP000320762"/>
    </source>
</evidence>
<reference evidence="2 3" key="1">
    <citation type="journal article" date="2019" name="New Phytol.">
        <title>Comparative genomics reveals unique wood-decay strategies and fruiting body development in the Schizophyllaceae.</title>
        <authorList>
            <person name="Almasi E."/>
            <person name="Sahu N."/>
            <person name="Krizsan K."/>
            <person name="Balint B."/>
            <person name="Kovacs G.M."/>
            <person name="Kiss B."/>
            <person name="Cseklye J."/>
            <person name="Drula E."/>
            <person name="Henrissat B."/>
            <person name="Nagy I."/>
            <person name="Chovatia M."/>
            <person name="Adam C."/>
            <person name="LaButti K."/>
            <person name="Lipzen A."/>
            <person name="Riley R."/>
            <person name="Grigoriev I.V."/>
            <person name="Nagy L.G."/>
        </authorList>
    </citation>
    <scope>NUCLEOTIDE SEQUENCE [LARGE SCALE GENOMIC DNA]</scope>
    <source>
        <strain evidence="2 3">NL-1724</strain>
    </source>
</reference>
<feature type="compositionally biased region" description="Pro residues" evidence="1">
    <location>
        <begin position="40"/>
        <end position="52"/>
    </location>
</feature>
<keyword evidence="3" id="KW-1185">Reference proteome</keyword>
<dbReference type="EMBL" id="VDMD01000018">
    <property type="protein sequence ID" value="TRM61025.1"/>
    <property type="molecule type" value="Genomic_DNA"/>
</dbReference>
<gene>
    <name evidence="2" type="ORF">BD626DRAFT_406190</name>
</gene>
<protein>
    <submittedName>
        <fullName evidence="2">Uncharacterized protein</fullName>
    </submittedName>
</protein>
<evidence type="ECO:0000256" key="1">
    <source>
        <dbReference type="SAM" id="MobiDB-lite"/>
    </source>
</evidence>
<dbReference type="OrthoDB" id="10438721at2759"/>
<dbReference type="Proteomes" id="UP000320762">
    <property type="component" value="Unassembled WGS sequence"/>
</dbReference>
<comment type="caution">
    <text evidence="2">The sequence shown here is derived from an EMBL/GenBank/DDBJ whole genome shotgun (WGS) entry which is preliminary data.</text>
</comment>
<evidence type="ECO:0000313" key="2">
    <source>
        <dbReference type="EMBL" id="TRM61025.1"/>
    </source>
</evidence>
<feature type="compositionally biased region" description="Pro residues" evidence="1">
    <location>
        <begin position="8"/>
        <end position="19"/>
    </location>
</feature>
<proteinExistence type="predicted"/>
<name>A0A550C8B9_9AGAR</name>
<dbReference type="AlphaFoldDB" id="A0A550C8B9"/>
<accession>A0A550C8B9</accession>
<organism evidence="2 3">
    <name type="scientific">Schizophyllum amplum</name>
    <dbReference type="NCBI Taxonomy" id="97359"/>
    <lineage>
        <taxon>Eukaryota</taxon>
        <taxon>Fungi</taxon>
        <taxon>Dikarya</taxon>
        <taxon>Basidiomycota</taxon>
        <taxon>Agaricomycotina</taxon>
        <taxon>Agaricomycetes</taxon>
        <taxon>Agaricomycetidae</taxon>
        <taxon>Agaricales</taxon>
        <taxon>Schizophyllaceae</taxon>
        <taxon>Schizophyllum</taxon>
    </lineage>
</organism>
<feature type="region of interest" description="Disordered" evidence="1">
    <location>
        <begin position="1"/>
        <end position="59"/>
    </location>
</feature>